<dbReference type="GO" id="GO:0000724">
    <property type="term" value="P:double-strand break repair via homologous recombination"/>
    <property type="evidence" value="ECO:0007669"/>
    <property type="project" value="InterPro"/>
</dbReference>
<dbReference type="EMBL" id="VCHE01000035">
    <property type="protein sequence ID" value="KAB2575210.1"/>
    <property type="molecule type" value="Genomic_DNA"/>
</dbReference>
<dbReference type="UniPathway" id="UPA00886"/>
<dbReference type="GO" id="GO:0008270">
    <property type="term" value="F:zinc ion binding"/>
    <property type="evidence" value="ECO:0007669"/>
    <property type="project" value="UniProtKB-KW"/>
</dbReference>
<keyword evidence="6 10" id="KW-0863">Zinc-finger</keyword>
<keyword evidence="5" id="KW-0479">Metal-binding</keyword>
<evidence type="ECO:0000256" key="7">
    <source>
        <dbReference type="ARBA" id="ARBA00022786"/>
    </source>
</evidence>
<dbReference type="InterPro" id="IPR013083">
    <property type="entry name" value="Znf_RING/FYVE/PHD"/>
</dbReference>
<dbReference type="GO" id="GO:0005634">
    <property type="term" value="C:nucleus"/>
    <property type="evidence" value="ECO:0007669"/>
    <property type="project" value="UniProtKB-SubCell"/>
</dbReference>
<keyword evidence="7" id="KW-0833">Ubl conjugation pathway</keyword>
<protein>
    <recommendedName>
        <fullName evidence="12">SP-RING-type domain-containing protein</fullName>
    </recommendedName>
</protein>
<dbReference type="GO" id="GO:0030915">
    <property type="term" value="C:Smc5-Smc6 complex"/>
    <property type="evidence" value="ECO:0007669"/>
    <property type="project" value="InterPro"/>
</dbReference>
<feature type="domain" description="SP-RING-type" evidence="12">
    <location>
        <begin position="260"/>
        <end position="361"/>
    </location>
</feature>
<organism evidence="13 14">
    <name type="scientific">Lasiodiplodia theobromae</name>
    <dbReference type="NCBI Taxonomy" id="45133"/>
    <lineage>
        <taxon>Eukaryota</taxon>
        <taxon>Fungi</taxon>
        <taxon>Dikarya</taxon>
        <taxon>Ascomycota</taxon>
        <taxon>Pezizomycotina</taxon>
        <taxon>Dothideomycetes</taxon>
        <taxon>Dothideomycetes incertae sedis</taxon>
        <taxon>Botryosphaeriales</taxon>
        <taxon>Botryosphaeriaceae</taxon>
        <taxon>Lasiodiplodia</taxon>
    </lineage>
</organism>
<keyword evidence="8" id="KW-0862">Zinc</keyword>
<feature type="region of interest" description="Disordered" evidence="11">
    <location>
        <begin position="141"/>
        <end position="184"/>
    </location>
</feature>
<dbReference type="SUPFAM" id="SSF57850">
    <property type="entry name" value="RING/U-box"/>
    <property type="match status" value="1"/>
</dbReference>
<name>A0A5N5DCQ5_9PEZI</name>
<feature type="compositionally biased region" description="Polar residues" evidence="11">
    <location>
        <begin position="1"/>
        <end position="12"/>
    </location>
</feature>
<evidence type="ECO:0000256" key="9">
    <source>
        <dbReference type="ARBA" id="ARBA00023242"/>
    </source>
</evidence>
<accession>A0A5N5DCQ5</accession>
<comment type="pathway">
    <text evidence="2">Protein modification; protein sumoylation.</text>
</comment>
<dbReference type="InterPro" id="IPR004181">
    <property type="entry name" value="Znf_MIZ"/>
</dbReference>
<dbReference type="Proteomes" id="UP000325902">
    <property type="component" value="Unassembled WGS sequence"/>
</dbReference>
<feature type="compositionally biased region" description="Acidic residues" evidence="11">
    <location>
        <begin position="382"/>
        <end position="391"/>
    </location>
</feature>
<dbReference type="InterPro" id="IPR026846">
    <property type="entry name" value="Nse2(Mms21)"/>
</dbReference>
<evidence type="ECO:0000256" key="3">
    <source>
        <dbReference type="ARBA" id="ARBA00008212"/>
    </source>
</evidence>
<dbReference type="AlphaFoldDB" id="A0A5N5DCQ5"/>
<dbReference type="PANTHER" id="PTHR21330:SF1">
    <property type="entry name" value="E3 SUMO-PROTEIN LIGASE NSE2"/>
    <property type="match status" value="1"/>
</dbReference>
<evidence type="ECO:0000256" key="4">
    <source>
        <dbReference type="ARBA" id="ARBA00022679"/>
    </source>
</evidence>
<comment type="subcellular location">
    <subcellularLocation>
        <location evidence="1">Nucleus</location>
    </subcellularLocation>
</comment>
<keyword evidence="9" id="KW-0539">Nucleus</keyword>
<reference evidence="13 14" key="1">
    <citation type="journal article" date="2019" name="Sci. Rep.">
        <title>A multi-omics analysis of the grapevine pathogen Lasiodiplodia theobromae reveals that temperature affects the expression of virulence- and pathogenicity-related genes.</title>
        <authorList>
            <person name="Felix C."/>
            <person name="Meneses R."/>
            <person name="Goncalves M.F.M."/>
            <person name="Tilleman L."/>
            <person name="Duarte A.S."/>
            <person name="Jorrin-Novo J.V."/>
            <person name="Van de Peer Y."/>
            <person name="Deforce D."/>
            <person name="Van Nieuwerburgh F."/>
            <person name="Esteves A.C."/>
            <person name="Alves A."/>
        </authorList>
    </citation>
    <scope>NUCLEOTIDE SEQUENCE [LARGE SCALE GENOMIC DNA]</scope>
    <source>
        <strain evidence="13 14">LA-SOL3</strain>
    </source>
</reference>
<evidence type="ECO:0000256" key="8">
    <source>
        <dbReference type="ARBA" id="ARBA00022833"/>
    </source>
</evidence>
<evidence type="ECO:0000256" key="10">
    <source>
        <dbReference type="PROSITE-ProRule" id="PRU00452"/>
    </source>
</evidence>
<dbReference type="PROSITE" id="PS51044">
    <property type="entry name" value="ZF_SP_RING"/>
    <property type="match status" value="1"/>
</dbReference>
<comment type="caution">
    <text evidence="13">The sequence shown here is derived from an EMBL/GenBank/DDBJ whole genome shotgun (WGS) entry which is preliminary data.</text>
</comment>
<gene>
    <name evidence="13" type="ORF">DBV05_g6117</name>
</gene>
<dbReference type="CDD" id="cd16651">
    <property type="entry name" value="SPL-RING_NSE2"/>
    <property type="match status" value="1"/>
</dbReference>
<evidence type="ECO:0000313" key="13">
    <source>
        <dbReference type="EMBL" id="KAB2575210.1"/>
    </source>
</evidence>
<evidence type="ECO:0000256" key="6">
    <source>
        <dbReference type="ARBA" id="ARBA00022771"/>
    </source>
</evidence>
<dbReference type="GO" id="GO:0016925">
    <property type="term" value="P:protein sumoylation"/>
    <property type="evidence" value="ECO:0007669"/>
    <property type="project" value="UniProtKB-UniPathway"/>
</dbReference>
<proteinExistence type="inferred from homology"/>
<evidence type="ECO:0000256" key="11">
    <source>
        <dbReference type="SAM" id="MobiDB-lite"/>
    </source>
</evidence>
<comment type="similarity">
    <text evidence="3">Belongs to the NSE2 family.</text>
</comment>
<sequence length="450" mass="50467">MSARVRQSTAGPSATAARDLPPYEPPENPLNILGQRSLYNILKDHNHQKLEQHLRQATQALSDNANTINYRLTDRKARDLKRKQRHADSLTDVDEQRAQHLEGFDTRVTAMTKRMEETVRKTIDCQQFAGTLQEEIEHLQAQAARNASASQRPTQSQRRRDDDDDMTDYDPTLPGETQNEPVLVPRDLFEERYQAQKDKYHSLPLPTRYSEHPEYVGFKQAVHDGTYPNGEGPPLAPKTAWFTSAGAPAPGVTQAGDDDSDDDIAVAFERISTKCPLTLQELQDPITSTKCPHTFEREAVMELLLQSNSFTGGSNRRGARDGLRTVQCPVPGCDQMLTQNDLRPNPSLIRKIQRIQKRREEMEDSDDENVENSRLQVIPSDDSNEYDDIDEPASQRIVPKIERASGMSQGPGVGSSSSNHMGYDGTMDSSHIQSSNIVDLGSDSEEEDEE</sequence>
<evidence type="ECO:0000313" key="14">
    <source>
        <dbReference type="Proteomes" id="UP000325902"/>
    </source>
</evidence>
<dbReference type="OrthoDB" id="756301at2759"/>
<evidence type="ECO:0000256" key="1">
    <source>
        <dbReference type="ARBA" id="ARBA00004123"/>
    </source>
</evidence>
<feature type="compositionally biased region" description="Polar residues" evidence="11">
    <location>
        <begin position="427"/>
        <end position="437"/>
    </location>
</feature>
<keyword evidence="4" id="KW-0808">Transferase</keyword>
<feature type="region of interest" description="Disordered" evidence="11">
    <location>
        <begin position="356"/>
        <end position="450"/>
    </location>
</feature>
<feature type="region of interest" description="Disordered" evidence="11">
    <location>
        <begin position="1"/>
        <end position="31"/>
    </location>
</feature>
<dbReference type="GO" id="GO:0061665">
    <property type="term" value="F:SUMO ligase activity"/>
    <property type="evidence" value="ECO:0007669"/>
    <property type="project" value="TreeGrafter"/>
</dbReference>
<dbReference type="Pfam" id="PF11789">
    <property type="entry name" value="zf-Nse"/>
    <property type="match status" value="1"/>
</dbReference>
<keyword evidence="14" id="KW-1185">Reference proteome</keyword>
<evidence type="ECO:0000259" key="12">
    <source>
        <dbReference type="PROSITE" id="PS51044"/>
    </source>
</evidence>
<evidence type="ECO:0000256" key="5">
    <source>
        <dbReference type="ARBA" id="ARBA00022723"/>
    </source>
</evidence>
<evidence type="ECO:0000256" key="2">
    <source>
        <dbReference type="ARBA" id="ARBA00004718"/>
    </source>
</evidence>
<dbReference type="Gene3D" id="3.30.40.10">
    <property type="entry name" value="Zinc/RING finger domain, C3HC4 (zinc finger)"/>
    <property type="match status" value="1"/>
</dbReference>
<dbReference type="PANTHER" id="PTHR21330">
    <property type="entry name" value="E3 SUMO-PROTEIN LIGASE NSE2"/>
    <property type="match status" value="1"/>
</dbReference>
<feature type="compositionally biased region" description="Low complexity" evidence="11">
    <location>
        <begin position="141"/>
        <end position="156"/>
    </location>
</feature>